<evidence type="ECO:0000313" key="1">
    <source>
        <dbReference type="EMBL" id="KAK8562186.1"/>
    </source>
</evidence>
<dbReference type="Proteomes" id="UP001472677">
    <property type="component" value="Unassembled WGS sequence"/>
</dbReference>
<proteinExistence type="predicted"/>
<reference evidence="1 2" key="1">
    <citation type="journal article" date="2024" name="G3 (Bethesda)">
        <title>Genome assembly of Hibiscus sabdariffa L. provides insights into metabolisms of medicinal natural products.</title>
        <authorList>
            <person name="Kim T."/>
        </authorList>
    </citation>
    <scope>NUCLEOTIDE SEQUENCE [LARGE SCALE GENOMIC DNA]</scope>
    <source>
        <strain evidence="1">TK-2024</strain>
        <tissue evidence="1">Old leaves</tissue>
    </source>
</reference>
<sequence length="79" mass="8831">MARNQEAILNKIQRMKHKSIQLYHYINGRDKAIREALSKIIPGDLPTFPLYPSDLFAGDCSLSPTPLSSDANEPFSSVL</sequence>
<accession>A0ABR2ENC8</accession>
<name>A0ABR2ENC8_9ROSI</name>
<organism evidence="1 2">
    <name type="scientific">Hibiscus sabdariffa</name>
    <name type="common">roselle</name>
    <dbReference type="NCBI Taxonomy" id="183260"/>
    <lineage>
        <taxon>Eukaryota</taxon>
        <taxon>Viridiplantae</taxon>
        <taxon>Streptophyta</taxon>
        <taxon>Embryophyta</taxon>
        <taxon>Tracheophyta</taxon>
        <taxon>Spermatophyta</taxon>
        <taxon>Magnoliopsida</taxon>
        <taxon>eudicotyledons</taxon>
        <taxon>Gunneridae</taxon>
        <taxon>Pentapetalae</taxon>
        <taxon>rosids</taxon>
        <taxon>malvids</taxon>
        <taxon>Malvales</taxon>
        <taxon>Malvaceae</taxon>
        <taxon>Malvoideae</taxon>
        <taxon>Hibiscus</taxon>
    </lineage>
</organism>
<dbReference type="EMBL" id="JBBPBM010000013">
    <property type="protein sequence ID" value="KAK8562186.1"/>
    <property type="molecule type" value="Genomic_DNA"/>
</dbReference>
<comment type="caution">
    <text evidence="1">The sequence shown here is derived from an EMBL/GenBank/DDBJ whole genome shotgun (WGS) entry which is preliminary data.</text>
</comment>
<gene>
    <name evidence="1" type="ORF">V6N12_049233</name>
</gene>
<evidence type="ECO:0000313" key="2">
    <source>
        <dbReference type="Proteomes" id="UP001472677"/>
    </source>
</evidence>
<keyword evidence="2" id="KW-1185">Reference proteome</keyword>
<protein>
    <submittedName>
        <fullName evidence="1">Uncharacterized protein</fullName>
    </submittedName>
</protein>